<organism evidence="1">
    <name type="scientific">Graphocephala atropunctata</name>
    <dbReference type="NCBI Taxonomy" id="36148"/>
    <lineage>
        <taxon>Eukaryota</taxon>
        <taxon>Metazoa</taxon>
        <taxon>Ecdysozoa</taxon>
        <taxon>Arthropoda</taxon>
        <taxon>Hexapoda</taxon>
        <taxon>Insecta</taxon>
        <taxon>Pterygota</taxon>
        <taxon>Neoptera</taxon>
        <taxon>Paraneoptera</taxon>
        <taxon>Hemiptera</taxon>
        <taxon>Auchenorrhyncha</taxon>
        <taxon>Membracoidea</taxon>
        <taxon>Cicadellidae</taxon>
        <taxon>Cicadellinae</taxon>
        <taxon>Cicadellini</taxon>
        <taxon>Graphocephala</taxon>
    </lineage>
</organism>
<sequence>MVAQDLIPGQRVTQQRLLAQREVPMEALDLIQDLKVHRMLLQGPDLKEEAEATALHRVVLLLILTLETRPAAFPGASLPPRPLRVLEVVTGLEKGLEPPVPVKPRPLVLEAT</sequence>
<reference evidence="1" key="1">
    <citation type="submission" date="2015-11" db="EMBL/GenBank/DDBJ databases">
        <title>De novo transcriptome assembly of four potential Pierce s Disease insect vectors from Arizona vineyards.</title>
        <authorList>
            <person name="Tassone E.E."/>
        </authorList>
    </citation>
    <scope>NUCLEOTIDE SEQUENCE</scope>
</reference>
<evidence type="ECO:0000313" key="1">
    <source>
        <dbReference type="EMBL" id="JAT17976.1"/>
    </source>
</evidence>
<gene>
    <name evidence="1" type="ORF">g.24372</name>
</gene>
<dbReference type="EMBL" id="GEBQ01022001">
    <property type="protein sequence ID" value="JAT17976.1"/>
    <property type="molecule type" value="Transcribed_RNA"/>
</dbReference>
<name>A0A1B6L2V2_9HEMI</name>
<protein>
    <submittedName>
        <fullName evidence="1">Uncharacterized protein</fullName>
    </submittedName>
</protein>
<dbReference type="AlphaFoldDB" id="A0A1B6L2V2"/>
<proteinExistence type="predicted"/>
<accession>A0A1B6L2V2</accession>